<dbReference type="InterPro" id="IPR012319">
    <property type="entry name" value="FPG_cat"/>
</dbReference>
<evidence type="ECO:0000256" key="14">
    <source>
        <dbReference type="ARBA" id="ARBA00044632"/>
    </source>
</evidence>
<evidence type="ECO:0000259" key="16">
    <source>
        <dbReference type="PROSITE" id="PS51066"/>
    </source>
</evidence>
<proteinExistence type="inferred from homology"/>
<dbReference type="InterPro" id="IPR035937">
    <property type="entry name" value="FPG_N"/>
</dbReference>
<accession>A0A1F4PNB4</accession>
<evidence type="ECO:0000256" key="8">
    <source>
        <dbReference type="ARBA" id="ARBA00022833"/>
    </source>
</evidence>
<comment type="caution">
    <text evidence="18">The sequence shown here is derived from an EMBL/GenBank/DDBJ whole genome shotgun (WGS) entry which is preliminary data.</text>
</comment>
<dbReference type="InterPro" id="IPR000214">
    <property type="entry name" value="Znf_DNA_glyclase/AP_lyase"/>
</dbReference>
<evidence type="ECO:0000256" key="4">
    <source>
        <dbReference type="ARBA" id="ARBA00022723"/>
    </source>
</evidence>
<evidence type="ECO:0000256" key="15">
    <source>
        <dbReference type="PROSITE-ProRule" id="PRU00391"/>
    </source>
</evidence>
<gene>
    <name evidence="18" type="ORF">A2994_03415</name>
</gene>
<dbReference type="Pfam" id="PF06831">
    <property type="entry name" value="H2TH"/>
    <property type="match status" value="1"/>
</dbReference>
<comment type="similarity">
    <text evidence="3">Belongs to the FPG family.</text>
</comment>
<dbReference type="GO" id="GO:0006284">
    <property type="term" value="P:base-excision repair"/>
    <property type="evidence" value="ECO:0007669"/>
    <property type="project" value="InterPro"/>
</dbReference>
<dbReference type="PANTHER" id="PTHR22993:SF9">
    <property type="entry name" value="FORMAMIDOPYRIMIDINE-DNA GLYCOSYLASE"/>
    <property type="match status" value="1"/>
</dbReference>
<dbReference type="PANTHER" id="PTHR22993">
    <property type="entry name" value="FORMAMIDOPYRIMIDINE-DNA GLYCOSYLASE"/>
    <property type="match status" value="1"/>
</dbReference>
<comment type="catalytic activity">
    <reaction evidence="14">
        <text>2'-deoxyribonucleotide-(2'-deoxyribose 5'-phosphate)-2'-deoxyribonucleotide-DNA = a 3'-end 2'-deoxyribonucleotide-(2,3-dehydro-2,3-deoxyribose 5'-phosphate)-DNA + a 5'-end 5'-phospho-2'-deoxyribonucleoside-DNA + H(+)</text>
        <dbReference type="Rhea" id="RHEA:66592"/>
        <dbReference type="Rhea" id="RHEA-COMP:13180"/>
        <dbReference type="Rhea" id="RHEA-COMP:16897"/>
        <dbReference type="Rhea" id="RHEA-COMP:17067"/>
        <dbReference type="ChEBI" id="CHEBI:15378"/>
        <dbReference type="ChEBI" id="CHEBI:136412"/>
        <dbReference type="ChEBI" id="CHEBI:157695"/>
        <dbReference type="ChEBI" id="CHEBI:167181"/>
        <dbReference type="EC" id="4.2.99.18"/>
    </reaction>
</comment>
<evidence type="ECO:0000256" key="10">
    <source>
        <dbReference type="ARBA" id="ARBA00023204"/>
    </source>
</evidence>
<dbReference type="GO" id="GO:0140078">
    <property type="term" value="F:class I DNA-(apurinic or apyrimidinic site) endonuclease activity"/>
    <property type="evidence" value="ECO:0007669"/>
    <property type="project" value="UniProtKB-EC"/>
</dbReference>
<dbReference type="Pfam" id="PF01149">
    <property type="entry name" value="Fapy_DNA_glyco"/>
    <property type="match status" value="1"/>
</dbReference>
<evidence type="ECO:0000259" key="17">
    <source>
        <dbReference type="PROSITE" id="PS51068"/>
    </source>
</evidence>
<dbReference type="CDD" id="cd08966">
    <property type="entry name" value="EcFpg-like_N"/>
    <property type="match status" value="1"/>
</dbReference>
<dbReference type="InterPro" id="IPR015887">
    <property type="entry name" value="DNA_glyclase_Znf_dom_DNA_BS"/>
</dbReference>
<keyword evidence="6 15" id="KW-0863">Zinc-finger</keyword>
<organism evidence="18 19">
    <name type="scientific">candidate division Kazan bacterium RIFCSPLOWO2_01_FULL_48_13</name>
    <dbReference type="NCBI Taxonomy" id="1798539"/>
    <lineage>
        <taxon>Bacteria</taxon>
        <taxon>Bacteria division Kazan-3B-28</taxon>
    </lineage>
</organism>
<evidence type="ECO:0000256" key="13">
    <source>
        <dbReference type="ARBA" id="ARBA00023295"/>
    </source>
</evidence>
<dbReference type="GO" id="GO:0003684">
    <property type="term" value="F:damaged DNA binding"/>
    <property type="evidence" value="ECO:0007669"/>
    <property type="project" value="InterPro"/>
</dbReference>
<keyword evidence="12" id="KW-0511">Multifunctional enzyme</keyword>
<dbReference type="PROSITE" id="PS51066">
    <property type="entry name" value="ZF_FPG_2"/>
    <property type="match status" value="1"/>
</dbReference>
<evidence type="ECO:0000256" key="7">
    <source>
        <dbReference type="ARBA" id="ARBA00022801"/>
    </source>
</evidence>
<dbReference type="SUPFAM" id="SSF57716">
    <property type="entry name" value="Glucocorticoid receptor-like (DNA-binding domain)"/>
    <property type="match status" value="1"/>
</dbReference>
<dbReference type="Proteomes" id="UP000179010">
    <property type="component" value="Unassembled WGS sequence"/>
</dbReference>
<dbReference type="SMART" id="SM01232">
    <property type="entry name" value="H2TH"/>
    <property type="match status" value="1"/>
</dbReference>
<dbReference type="InterPro" id="IPR010663">
    <property type="entry name" value="Znf_FPG/IleRS"/>
</dbReference>
<name>A0A1F4PNB4_UNCK3</name>
<keyword evidence="4" id="KW-0479">Metal-binding</keyword>
<keyword evidence="5" id="KW-0227">DNA damage</keyword>
<keyword evidence="13" id="KW-0326">Glycosidase</keyword>
<evidence type="ECO:0000256" key="1">
    <source>
        <dbReference type="ARBA" id="ARBA00001668"/>
    </source>
</evidence>
<evidence type="ECO:0000256" key="5">
    <source>
        <dbReference type="ARBA" id="ARBA00022763"/>
    </source>
</evidence>
<dbReference type="SUPFAM" id="SSF46946">
    <property type="entry name" value="S13-like H2TH domain"/>
    <property type="match status" value="1"/>
</dbReference>
<dbReference type="Gene3D" id="1.10.8.50">
    <property type="match status" value="1"/>
</dbReference>
<evidence type="ECO:0000256" key="2">
    <source>
        <dbReference type="ARBA" id="ARBA00001947"/>
    </source>
</evidence>
<keyword evidence="7" id="KW-0378">Hydrolase</keyword>
<evidence type="ECO:0000256" key="9">
    <source>
        <dbReference type="ARBA" id="ARBA00023125"/>
    </source>
</evidence>
<keyword evidence="9" id="KW-0238">DNA-binding</keyword>
<evidence type="ECO:0000313" key="18">
    <source>
        <dbReference type="EMBL" id="OGB85177.1"/>
    </source>
</evidence>
<evidence type="ECO:0000256" key="6">
    <source>
        <dbReference type="ARBA" id="ARBA00022771"/>
    </source>
</evidence>
<dbReference type="FunFam" id="1.10.8.50:FF:000003">
    <property type="entry name" value="Formamidopyrimidine-DNA glycosylase"/>
    <property type="match status" value="1"/>
</dbReference>
<keyword evidence="11" id="KW-0456">Lyase</keyword>
<dbReference type="InterPro" id="IPR010979">
    <property type="entry name" value="Ribosomal_uS13-like_H2TH"/>
</dbReference>
<comment type="catalytic activity">
    <reaction evidence="1">
        <text>Hydrolysis of DNA containing ring-opened 7-methylguanine residues, releasing 2,6-diamino-4-hydroxy-5-(N-methyl)formamidopyrimidine.</text>
        <dbReference type="EC" id="3.2.2.23"/>
    </reaction>
</comment>
<keyword evidence="8" id="KW-0862">Zinc</keyword>
<dbReference type="GO" id="GO:0034039">
    <property type="term" value="F:8-oxo-7,8-dihydroguanine DNA N-glycosylase activity"/>
    <property type="evidence" value="ECO:0007669"/>
    <property type="project" value="TreeGrafter"/>
</dbReference>
<dbReference type="Pfam" id="PF06827">
    <property type="entry name" value="zf-FPG_IleRS"/>
    <property type="match status" value="1"/>
</dbReference>
<reference evidence="18 19" key="1">
    <citation type="journal article" date="2016" name="Nat. Commun.">
        <title>Thousands of microbial genomes shed light on interconnected biogeochemical processes in an aquifer system.</title>
        <authorList>
            <person name="Anantharaman K."/>
            <person name="Brown C.T."/>
            <person name="Hug L.A."/>
            <person name="Sharon I."/>
            <person name="Castelle C.J."/>
            <person name="Probst A.J."/>
            <person name="Thomas B.C."/>
            <person name="Singh A."/>
            <person name="Wilkins M.J."/>
            <person name="Karaoz U."/>
            <person name="Brodie E.L."/>
            <person name="Williams K.H."/>
            <person name="Hubbard S.S."/>
            <person name="Banfield J.F."/>
        </authorList>
    </citation>
    <scope>NUCLEOTIDE SEQUENCE [LARGE SCALE GENOMIC DNA]</scope>
</reference>
<dbReference type="Gene3D" id="3.20.190.10">
    <property type="entry name" value="MutM-like, N-terminal"/>
    <property type="match status" value="1"/>
</dbReference>
<dbReference type="STRING" id="1798539.A2994_03415"/>
<evidence type="ECO:0000313" key="19">
    <source>
        <dbReference type="Proteomes" id="UP000179010"/>
    </source>
</evidence>
<dbReference type="AlphaFoldDB" id="A0A1F4PNB4"/>
<dbReference type="PROSITE" id="PS51068">
    <property type="entry name" value="FPG_CAT"/>
    <property type="match status" value="1"/>
</dbReference>
<keyword evidence="10" id="KW-0234">DNA repair</keyword>
<comment type="cofactor">
    <cofactor evidence="2">
        <name>Zn(2+)</name>
        <dbReference type="ChEBI" id="CHEBI:29105"/>
    </cofactor>
</comment>
<dbReference type="InterPro" id="IPR015886">
    <property type="entry name" value="H2TH_FPG"/>
</dbReference>
<dbReference type="SUPFAM" id="SSF81624">
    <property type="entry name" value="N-terminal domain of MutM-like DNA repair proteins"/>
    <property type="match status" value="1"/>
</dbReference>
<dbReference type="SMART" id="SM00898">
    <property type="entry name" value="Fapy_DNA_glyco"/>
    <property type="match status" value="1"/>
</dbReference>
<evidence type="ECO:0000256" key="3">
    <source>
        <dbReference type="ARBA" id="ARBA00009409"/>
    </source>
</evidence>
<dbReference type="PROSITE" id="PS01242">
    <property type="entry name" value="ZF_FPG_1"/>
    <property type="match status" value="1"/>
</dbReference>
<feature type="domain" description="Formamidopyrimidine-DNA glycosylase catalytic" evidence="17">
    <location>
        <begin position="2"/>
        <end position="161"/>
    </location>
</feature>
<evidence type="ECO:0000256" key="12">
    <source>
        <dbReference type="ARBA" id="ARBA00023268"/>
    </source>
</evidence>
<dbReference type="GO" id="GO:0008270">
    <property type="term" value="F:zinc ion binding"/>
    <property type="evidence" value="ECO:0007669"/>
    <property type="project" value="UniProtKB-KW"/>
</dbReference>
<evidence type="ECO:0000256" key="11">
    <source>
        <dbReference type="ARBA" id="ARBA00023239"/>
    </source>
</evidence>
<protein>
    <submittedName>
        <fullName evidence="18">Uncharacterized protein</fullName>
    </submittedName>
</protein>
<sequence length="345" mass="38437">MPELPEVETVVRGLSRHIVGQKIKAVHIPATKSFKGTAKRAERLTIKKISRRGKGIIIDLAKPGVVRQLTDEDGSTSLSLLIHLKMTGQLIWVPSSHRHPGTVQNHIKDSGVVPPQNDEKGRLNYGHPTDDFTNTMPSKHTRVWFELTKGNLYFNDQRRFGWVKLTPTKDIPKDAFIKTLGIEPISTPYIYRPDCSGGCGRIISSSPIDKKFTPAFLYSAIQRRPKSNIKSIILDQSFVTGIGNIYSDEALFYARLKPTRLGKSITKSDATRLVGAIKKVLTKGIKYMGTSVNTHRTPEGAMGQMQNYLAVYDRKGLPCRGTCKGKVTKIRLNGRGTHFCPVCQK</sequence>
<dbReference type="EMBL" id="METE01000009">
    <property type="protein sequence ID" value="OGB85177.1"/>
    <property type="molecule type" value="Genomic_DNA"/>
</dbReference>
<feature type="domain" description="FPG-type" evidence="16">
    <location>
        <begin position="310"/>
        <end position="345"/>
    </location>
</feature>